<protein>
    <recommendedName>
        <fullName evidence="3">SGNH hydrolase-type esterase domain-containing protein</fullName>
    </recommendedName>
</protein>
<proteinExistence type="predicted"/>
<accession>A0A176RU49</accession>
<dbReference type="Proteomes" id="UP000076962">
    <property type="component" value="Unassembled WGS sequence"/>
</dbReference>
<gene>
    <name evidence="1" type="ORF">THIOM_005080</name>
</gene>
<name>A0A176RU49_9GAMM</name>
<sequence>MALIVPEKRPHIVIYYEGWNDIRNYHEKELGSDYYGHGMRQYGNLRIHFQNLWNTFATARLVDRIKKKITNTESFDKPDQFVDEIYIRNLNTLKFLSENIDAFPVFIPQVLNYASFYGKEGSNEWTRHIKNEAMPTLMDKFNSHMNGLCSQGEQNCVVLNEVLEEKWLPHDFVDDGHFSRSGGLKFAEIVTQFIRNKSDD</sequence>
<evidence type="ECO:0000313" key="2">
    <source>
        <dbReference type="Proteomes" id="UP000076962"/>
    </source>
</evidence>
<evidence type="ECO:0008006" key="3">
    <source>
        <dbReference type="Google" id="ProtNLM"/>
    </source>
</evidence>
<keyword evidence="2" id="KW-1185">Reference proteome</keyword>
<comment type="caution">
    <text evidence="1">The sequence shown here is derived from an EMBL/GenBank/DDBJ whole genome shotgun (WGS) entry which is preliminary data.</text>
</comment>
<dbReference type="EMBL" id="LUTY01002862">
    <property type="protein sequence ID" value="OAD19292.1"/>
    <property type="molecule type" value="Genomic_DNA"/>
</dbReference>
<dbReference type="AlphaFoldDB" id="A0A176RU49"/>
<organism evidence="1 2">
    <name type="scientific">Candidatus Thiomargarita nelsonii</name>
    <dbReference type="NCBI Taxonomy" id="1003181"/>
    <lineage>
        <taxon>Bacteria</taxon>
        <taxon>Pseudomonadati</taxon>
        <taxon>Pseudomonadota</taxon>
        <taxon>Gammaproteobacteria</taxon>
        <taxon>Thiotrichales</taxon>
        <taxon>Thiotrichaceae</taxon>
        <taxon>Thiomargarita</taxon>
    </lineage>
</organism>
<evidence type="ECO:0000313" key="1">
    <source>
        <dbReference type="EMBL" id="OAD19292.1"/>
    </source>
</evidence>
<reference evidence="1 2" key="1">
    <citation type="submission" date="2016-05" db="EMBL/GenBank/DDBJ databases">
        <title>Single-cell genome of chain-forming Candidatus Thiomargarita nelsonii and comparison to other large sulfur-oxidizing bacteria.</title>
        <authorList>
            <person name="Winkel M."/>
            <person name="Salman V."/>
            <person name="Woyke T."/>
            <person name="Schulz-Vogt H."/>
            <person name="Richter M."/>
            <person name="Flood B."/>
            <person name="Bailey J."/>
            <person name="Amann R."/>
            <person name="Mussmann M."/>
        </authorList>
    </citation>
    <scope>NUCLEOTIDE SEQUENCE [LARGE SCALE GENOMIC DNA]</scope>
    <source>
        <strain evidence="1 2">THI036</strain>
    </source>
</reference>